<evidence type="ECO:0000313" key="3">
    <source>
        <dbReference type="Proteomes" id="UP000179129"/>
    </source>
</evidence>
<feature type="transmembrane region" description="Helical" evidence="1">
    <location>
        <begin position="23"/>
        <end position="42"/>
    </location>
</feature>
<feature type="transmembrane region" description="Helical" evidence="1">
    <location>
        <begin position="175"/>
        <end position="195"/>
    </location>
</feature>
<feature type="transmembrane region" description="Helical" evidence="1">
    <location>
        <begin position="290"/>
        <end position="309"/>
    </location>
</feature>
<reference evidence="2 3" key="1">
    <citation type="journal article" date="2016" name="Nat. Commun.">
        <title>Thousands of microbial genomes shed light on interconnected biogeochemical processes in an aquifer system.</title>
        <authorList>
            <person name="Anantharaman K."/>
            <person name="Brown C.T."/>
            <person name="Hug L.A."/>
            <person name="Sharon I."/>
            <person name="Castelle C.J."/>
            <person name="Probst A.J."/>
            <person name="Thomas B.C."/>
            <person name="Singh A."/>
            <person name="Wilkins M.J."/>
            <person name="Karaoz U."/>
            <person name="Brodie E.L."/>
            <person name="Williams K.H."/>
            <person name="Hubbard S.S."/>
            <person name="Banfield J.F."/>
        </authorList>
    </citation>
    <scope>NUCLEOTIDE SEQUENCE [LARGE SCALE GENOMIC DNA]</scope>
</reference>
<gene>
    <name evidence="2" type="ORF">A3F83_09190</name>
</gene>
<proteinExistence type="predicted"/>
<dbReference type="AlphaFoldDB" id="A0A1F5YTJ5"/>
<organism evidence="2 3">
    <name type="scientific">Candidatus Glassbacteria bacterium RIFCSPLOWO2_12_FULL_58_11</name>
    <dbReference type="NCBI Taxonomy" id="1817867"/>
    <lineage>
        <taxon>Bacteria</taxon>
        <taxon>Candidatus Glassiibacteriota</taxon>
    </lineage>
</organism>
<name>A0A1F5YTJ5_9BACT</name>
<feature type="transmembrane region" description="Helical" evidence="1">
    <location>
        <begin position="251"/>
        <end position="270"/>
    </location>
</feature>
<feature type="transmembrane region" description="Helical" evidence="1">
    <location>
        <begin position="92"/>
        <end position="115"/>
    </location>
</feature>
<feature type="transmembrane region" description="Helical" evidence="1">
    <location>
        <begin position="48"/>
        <end position="71"/>
    </location>
</feature>
<sequence>MHEQETVRLSDPGPLKVGRKPEIVLAALAALGLIVFLAGLAIDPTRAWYNFLIDYFFFLAIGVAGIVLTAIHYATDSTWSVTVRRVAEGLSAYLPVSLVLSLALIICIPVLYQWAVPTHVHLWHEKHIYLNRTFVIGRQLLCYGIWIWIGMGLVRRSVKQDISGDVALYRRNRTMGPVFLLLFALTITFTSFDLLMSLEESWYSTIFPVYIFSGLFLSGYATTSILVVYLRRAGYLREAVKDYHLRDMATWMMAFSVFMIYIGFSQYMLIWYANLPVEIGYMMKRSAGGWGYIFILLPLLKWIIPFVVLMPDRCRKSETVIVLVSLAVLLGQWLDLYWIVAPVFSERLVLVSWMEIGVFLGFAGLFGLSVLRFYKKHSLVAVNDPKLDECLKGRYLHV</sequence>
<accession>A0A1F5YTJ5</accession>
<dbReference type="PANTHER" id="PTHR43044:SF1">
    <property type="entry name" value="QUINOL:CYTOCHROME C OXIDOREDUCTASE QUINONE-BINDING SUBUNIT 2"/>
    <property type="match status" value="1"/>
</dbReference>
<evidence type="ECO:0008006" key="4">
    <source>
        <dbReference type="Google" id="ProtNLM"/>
    </source>
</evidence>
<evidence type="ECO:0000256" key="1">
    <source>
        <dbReference type="SAM" id="Phobius"/>
    </source>
</evidence>
<keyword evidence="1" id="KW-0812">Transmembrane</keyword>
<feature type="transmembrane region" description="Helical" evidence="1">
    <location>
        <begin position="135"/>
        <end position="154"/>
    </location>
</feature>
<feature type="transmembrane region" description="Helical" evidence="1">
    <location>
        <begin position="207"/>
        <end position="230"/>
    </location>
</feature>
<keyword evidence="1" id="KW-0472">Membrane</keyword>
<evidence type="ECO:0000313" key="2">
    <source>
        <dbReference type="EMBL" id="OGG03520.1"/>
    </source>
</evidence>
<dbReference type="PANTHER" id="PTHR43044">
    <property type="match status" value="1"/>
</dbReference>
<protein>
    <recommendedName>
        <fullName evidence="4">Molybdopterin oxidoreductase</fullName>
    </recommendedName>
</protein>
<comment type="caution">
    <text evidence="2">The sequence shown here is derived from an EMBL/GenBank/DDBJ whole genome shotgun (WGS) entry which is preliminary data.</text>
</comment>
<feature type="transmembrane region" description="Helical" evidence="1">
    <location>
        <begin position="350"/>
        <end position="371"/>
    </location>
</feature>
<keyword evidence="1" id="KW-1133">Transmembrane helix</keyword>
<dbReference type="Proteomes" id="UP000179129">
    <property type="component" value="Unassembled WGS sequence"/>
</dbReference>
<dbReference type="EMBL" id="MFIX01000140">
    <property type="protein sequence ID" value="OGG03520.1"/>
    <property type="molecule type" value="Genomic_DNA"/>
</dbReference>
<feature type="transmembrane region" description="Helical" evidence="1">
    <location>
        <begin position="321"/>
        <end position="344"/>
    </location>
</feature>
<dbReference type="STRING" id="1817867.A3F83_09190"/>